<reference evidence="11 12" key="1">
    <citation type="submission" date="2016-09" db="EMBL/GenBank/DDBJ databases">
        <title>Desulfuribacillus arsenicus sp. nov., an obligately anaerobic, dissimilatory arsenic- and antimonate-reducing bacterium isolated from anoxic sediments.</title>
        <authorList>
            <person name="Abin C.A."/>
            <person name="Hollibaugh J.T."/>
        </authorList>
    </citation>
    <scope>NUCLEOTIDE SEQUENCE [LARGE SCALE GENOMIC DNA]</scope>
    <source>
        <strain evidence="11 12">MLFW-2</strain>
    </source>
</reference>
<dbReference type="Gene3D" id="3.20.20.70">
    <property type="entry name" value="Aldolase class I"/>
    <property type="match status" value="1"/>
</dbReference>
<evidence type="ECO:0000256" key="5">
    <source>
        <dbReference type="ARBA" id="ARBA00022605"/>
    </source>
</evidence>
<feature type="domain" description="N-(5'phosphoribosyl) anthranilate isomerase (PRAI)" evidence="10">
    <location>
        <begin position="5"/>
        <end position="223"/>
    </location>
</feature>
<evidence type="ECO:0000256" key="1">
    <source>
        <dbReference type="ARBA" id="ARBA00001164"/>
    </source>
</evidence>
<dbReference type="STRING" id="1390249.BHU72_03900"/>
<dbReference type="Proteomes" id="UP000095255">
    <property type="component" value="Unassembled WGS sequence"/>
</dbReference>
<evidence type="ECO:0000256" key="4">
    <source>
        <dbReference type="ARBA" id="ARBA00022272"/>
    </source>
</evidence>
<evidence type="ECO:0000259" key="10">
    <source>
        <dbReference type="Pfam" id="PF00697"/>
    </source>
</evidence>
<dbReference type="OrthoDB" id="9786954at2"/>
<dbReference type="UniPathway" id="UPA00035">
    <property type="reaction ID" value="UER00042"/>
</dbReference>
<comment type="pathway">
    <text evidence="2 9">Amino-acid biosynthesis; L-tryptophan biosynthesis; L-tryptophan from chorismate: step 3/5.</text>
</comment>
<evidence type="ECO:0000256" key="8">
    <source>
        <dbReference type="ARBA" id="ARBA00023235"/>
    </source>
</evidence>
<evidence type="ECO:0000256" key="6">
    <source>
        <dbReference type="ARBA" id="ARBA00022822"/>
    </source>
</evidence>
<dbReference type="HAMAP" id="MF_00135">
    <property type="entry name" value="PRAI"/>
    <property type="match status" value="1"/>
</dbReference>
<accession>A0A1E5L7C8</accession>
<protein>
    <recommendedName>
        <fullName evidence="4 9">N-(5'-phosphoribosyl)anthranilate isomerase</fullName>
        <shortName evidence="9">PRAI</shortName>
        <ecNumber evidence="3 9">5.3.1.24</ecNumber>
    </recommendedName>
</protein>
<evidence type="ECO:0000313" key="11">
    <source>
        <dbReference type="EMBL" id="OEH85924.1"/>
    </source>
</evidence>
<dbReference type="Pfam" id="PF00697">
    <property type="entry name" value="PRAI"/>
    <property type="match status" value="1"/>
</dbReference>
<dbReference type="PANTHER" id="PTHR42894:SF1">
    <property type="entry name" value="N-(5'-PHOSPHORIBOSYL)ANTHRANILATE ISOMERASE"/>
    <property type="match status" value="1"/>
</dbReference>
<keyword evidence="12" id="KW-1185">Reference proteome</keyword>
<evidence type="ECO:0000313" key="12">
    <source>
        <dbReference type="Proteomes" id="UP000095255"/>
    </source>
</evidence>
<name>A0A1E5L7C8_9FIRM</name>
<comment type="catalytic activity">
    <reaction evidence="1 9">
        <text>N-(5-phospho-beta-D-ribosyl)anthranilate = 1-(2-carboxyphenylamino)-1-deoxy-D-ribulose 5-phosphate</text>
        <dbReference type="Rhea" id="RHEA:21540"/>
        <dbReference type="ChEBI" id="CHEBI:18277"/>
        <dbReference type="ChEBI" id="CHEBI:58613"/>
        <dbReference type="EC" id="5.3.1.24"/>
    </reaction>
</comment>
<evidence type="ECO:0000256" key="3">
    <source>
        <dbReference type="ARBA" id="ARBA00012572"/>
    </source>
</evidence>
<dbReference type="InterPro" id="IPR011060">
    <property type="entry name" value="RibuloseP-bd_barrel"/>
</dbReference>
<evidence type="ECO:0000256" key="9">
    <source>
        <dbReference type="HAMAP-Rule" id="MF_00135"/>
    </source>
</evidence>
<evidence type="ECO:0000256" key="2">
    <source>
        <dbReference type="ARBA" id="ARBA00004664"/>
    </source>
</evidence>
<dbReference type="EC" id="5.3.1.24" evidence="3 9"/>
<keyword evidence="7 9" id="KW-0057">Aromatic amino acid biosynthesis</keyword>
<dbReference type="CDD" id="cd00405">
    <property type="entry name" value="PRAI"/>
    <property type="match status" value="1"/>
</dbReference>
<keyword evidence="6 9" id="KW-0822">Tryptophan biosynthesis</keyword>
<dbReference type="EMBL" id="MJAT01000012">
    <property type="protein sequence ID" value="OEH85924.1"/>
    <property type="molecule type" value="Genomic_DNA"/>
</dbReference>
<sequence>MLKVKICGINDKHIFEFLIQEQKIHYLGMIFAESKRKVTMELLSEFAQSLPIDKENSNINTKFVAVFMNQSLDEVEFALNAFPFDMIQLHGEETVGYCKKIKKMYPNIQTIKTLSIPHNIIDESLIIQDLQRKISYYRNCVDMFLLDTKIGNLVGGTGEVFPWDVVKPLIDNTYRDYPIGIAGGLHPDNVRNLMETIAPDFIDVNSGLEVDGIKNKDKILQLMNVLEGVNRVK</sequence>
<dbReference type="GO" id="GO:0000162">
    <property type="term" value="P:L-tryptophan biosynthetic process"/>
    <property type="evidence" value="ECO:0007669"/>
    <property type="project" value="UniProtKB-UniRule"/>
</dbReference>
<evidence type="ECO:0000256" key="7">
    <source>
        <dbReference type="ARBA" id="ARBA00023141"/>
    </source>
</evidence>
<dbReference type="GO" id="GO:0004640">
    <property type="term" value="F:phosphoribosylanthranilate isomerase activity"/>
    <property type="evidence" value="ECO:0007669"/>
    <property type="project" value="UniProtKB-UniRule"/>
</dbReference>
<dbReference type="RefSeq" id="WP_069702007.1">
    <property type="nucleotide sequence ID" value="NZ_MJAT01000012.1"/>
</dbReference>
<gene>
    <name evidence="9" type="primary">trpF</name>
    <name evidence="11" type="ORF">BHU72_03900</name>
</gene>
<dbReference type="SUPFAM" id="SSF51366">
    <property type="entry name" value="Ribulose-phoshate binding barrel"/>
    <property type="match status" value="1"/>
</dbReference>
<proteinExistence type="inferred from homology"/>
<organism evidence="11 12">
    <name type="scientific">Desulfuribacillus stibiiarsenatis</name>
    <dbReference type="NCBI Taxonomy" id="1390249"/>
    <lineage>
        <taxon>Bacteria</taxon>
        <taxon>Bacillati</taxon>
        <taxon>Bacillota</taxon>
        <taxon>Desulfuribacillia</taxon>
        <taxon>Desulfuribacillales</taxon>
        <taxon>Desulfuribacillaceae</taxon>
        <taxon>Desulfuribacillus</taxon>
    </lineage>
</organism>
<dbReference type="InterPro" id="IPR044643">
    <property type="entry name" value="TrpF_fam"/>
</dbReference>
<dbReference type="InterPro" id="IPR001240">
    <property type="entry name" value="PRAI_dom"/>
</dbReference>
<keyword evidence="8 9" id="KW-0413">Isomerase</keyword>
<dbReference type="PANTHER" id="PTHR42894">
    <property type="entry name" value="N-(5'-PHOSPHORIBOSYL)ANTHRANILATE ISOMERASE"/>
    <property type="match status" value="1"/>
</dbReference>
<comment type="caution">
    <text evidence="11">The sequence shown here is derived from an EMBL/GenBank/DDBJ whole genome shotgun (WGS) entry which is preliminary data.</text>
</comment>
<dbReference type="AlphaFoldDB" id="A0A1E5L7C8"/>
<dbReference type="InterPro" id="IPR013785">
    <property type="entry name" value="Aldolase_TIM"/>
</dbReference>
<keyword evidence="5 9" id="KW-0028">Amino-acid biosynthesis</keyword>
<comment type="similarity">
    <text evidence="9">Belongs to the TrpF family.</text>
</comment>